<reference evidence="1 2" key="1">
    <citation type="journal article" date="2019" name="PLoS Biol.">
        <title>Sex chromosomes control vertical transmission of feminizing Wolbachia symbionts in an isopod.</title>
        <authorList>
            <person name="Becking T."/>
            <person name="Chebbi M.A."/>
            <person name="Giraud I."/>
            <person name="Moumen B."/>
            <person name="Laverre T."/>
            <person name="Caubet Y."/>
            <person name="Peccoud J."/>
            <person name="Gilbert C."/>
            <person name="Cordaux R."/>
        </authorList>
    </citation>
    <scope>NUCLEOTIDE SEQUENCE [LARGE SCALE GENOMIC DNA]</scope>
    <source>
        <strain evidence="1">ANa2</strain>
        <tissue evidence="1">Whole body excluding digestive tract and cuticle</tissue>
    </source>
</reference>
<organism evidence="1 2">
    <name type="scientific">Armadillidium nasatum</name>
    <dbReference type="NCBI Taxonomy" id="96803"/>
    <lineage>
        <taxon>Eukaryota</taxon>
        <taxon>Metazoa</taxon>
        <taxon>Ecdysozoa</taxon>
        <taxon>Arthropoda</taxon>
        <taxon>Crustacea</taxon>
        <taxon>Multicrustacea</taxon>
        <taxon>Malacostraca</taxon>
        <taxon>Eumalacostraca</taxon>
        <taxon>Peracarida</taxon>
        <taxon>Isopoda</taxon>
        <taxon>Oniscidea</taxon>
        <taxon>Crinocheta</taxon>
        <taxon>Armadillidiidae</taxon>
        <taxon>Armadillidium</taxon>
    </lineage>
</organism>
<dbReference type="EMBL" id="SEYY01020481">
    <property type="protein sequence ID" value="KAB7497271.1"/>
    <property type="molecule type" value="Genomic_DNA"/>
</dbReference>
<name>A0A5N5SST9_9CRUS</name>
<protein>
    <submittedName>
        <fullName evidence="1">Uncharacterized protein</fullName>
    </submittedName>
</protein>
<evidence type="ECO:0000313" key="2">
    <source>
        <dbReference type="Proteomes" id="UP000326759"/>
    </source>
</evidence>
<dbReference type="AlphaFoldDB" id="A0A5N5SST9"/>
<proteinExistence type="predicted"/>
<dbReference type="Proteomes" id="UP000326759">
    <property type="component" value="Unassembled WGS sequence"/>
</dbReference>
<evidence type="ECO:0000313" key="1">
    <source>
        <dbReference type="EMBL" id="KAB7497271.1"/>
    </source>
</evidence>
<sequence>MMSDFRADKQHITSKHSIIAFTYYFIYRSPVPATSTPLRARRDIFNSHRPFRDISTINSDILDDTELYRLEEETRGLQEEVARLKNLLVSSKIDS</sequence>
<comment type="caution">
    <text evidence="1">The sequence shown here is derived from an EMBL/GenBank/DDBJ whole genome shotgun (WGS) entry which is preliminary data.</text>
</comment>
<gene>
    <name evidence="1" type="ORF">Anas_06225</name>
</gene>
<keyword evidence="2" id="KW-1185">Reference proteome</keyword>
<accession>A0A5N5SST9</accession>